<evidence type="ECO:0000313" key="3">
    <source>
        <dbReference type="Proteomes" id="UP001055336"/>
    </source>
</evidence>
<name>A0ABY3VKD5_9MYCO</name>
<feature type="region of interest" description="Disordered" evidence="1">
    <location>
        <begin position="240"/>
        <end position="260"/>
    </location>
</feature>
<evidence type="ECO:0008006" key="4">
    <source>
        <dbReference type="Google" id="ProtNLM"/>
    </source>
</evidence>
<dbReference type="InterPro" id="IPR036188">
    <property type="entry name" value="FAD/NAD-bd_sf"/>
</dbReference>
<dbReference type="PANTHER" id="PTHR10668:SF105">
    <property type="entry name" value="DEHYDROGENASE-RELATED"/>
    <property type="match status" value="1"/>
</dbReference>
<proteinExistence type="predicted"/>
<dbReference type="RefSeq" id="WP_260060475.1">
    <property type="nucleotide sequence ID" value="NZ_CP092488.2"/>
</dbReference>
<gene>
    <name evidence="2" type="ORF">MKK62_25935</name>
</gene>
<keyword evidence="3" id="KW-1185">Reference proteome</keyword>
<evidence type="ECO:0000313" key="2">
    <source>
        <dbReference type="EMBL" id="UMB69727.2"/>
    </source>
</evidence>
<dbReference type="PANTHER" id="PTHR10668">
    <property type="entry name" value="PHYTOENE DEHYDROGENASE"/>
    <property type="match status" value="1"/>
</dbReference>
<dbReference type="EMBL" id="CP092488">
    <property type="protein sequence ID" value="UMB69727.2"/>
    <property type="molecule type" value="Genomic_DNA"/>
</dbReference>
<dbReference type="Proteomes" id="UP001055336">
    <property type="component" value="Chromosome"/>
</dbReference>
<accession>A0ABY3VKD5</accession>
<feature type="compositionally biased region" description="Basic and acidic residues" evidence="1">
    <location>
        <begin position="240"/>
        <end position="253"/>
    </location>
</feature>
<evidence type="ECO:0000256" key="1">
    <source>
        <dbReference type="SAM" id="MobiDB-lite"/>
    </source>
</evidence>
<protein>
    <recommendedName>
        <fullName evidence="4">Dehydrogenase</fullName>
    </recommendedName>
</protein>
<reference evidence="2" key="1">
    <citation type="submission" date="2022-08" db="EMBL/GenBank/DDBJ databases">
        <title>Whole genome sequencing of non-tuberculosis mycobacteria type-strains.</title>
        <authorList>
            <person name="Igarashi Y."/>
            <person name="Osugi A."/>
            <person name="Mitarai S."/>
        </authorList>
    </citation>
    <scope>NUCLEOTIDE SEQUENCE</scope>
    <source>
        <strain evidence="2">DSM 45127</strain>
    </source>
</reference>
<sequence>MGGRIETGCRVRSLADVRGADIVIFDLTPTAVADIAGDALPPRVHRAYRRYRFGPGAFKIDFAVEGGVPWTNEHCRLAGTLHVCGSLDEVVTAERATNAGKMPERPFIVAAQQYSADPSRSVGNVHPFYAYAHVPHGYTGDATEPMLDQIERFAPGFRERIVGTFTRTTAEFSDYNANIVGGDVMGGAPGLGQMIARPKVIAPYSTGIPGMYLCSASTPPGAGPHGMCGHLAAQRAMRDFRRDSTTRRILDGGKRRRSAV</sequence>
<dbReference type="SUPFAM" id="SSF51905">
    <property type="entry name" value="FAD/NAD(P)-binding domain"/>
    <property type="match status" value="1"/>
</dbReference>
<organism evidence="2 3">
    <name type="scientific">Mycobacterium paraterrae</name>
    <dbReference type="NCBI Taxonomy" id="577492"/>
    <lineage>
        <taxon>Bacteria</taxon>
        <taxon>Bacillati</taxon>
        <taxon>Actinomycetota</taxon>
        <taxon>Actinomycetes</taxon>
        <taxon>Mycobacteriales</taxon>
        <taxon>Mycobacteriaceae</taxon>
        <taxon>Mycobacterium</taxon>
    </lineage>
</organism>